<name>A0A7J5Y8X8_DISMA</name>
<dbReference type="EMBL" id="JAAKFY010000015">
    <property type="protein sequence ID" value="KAF3845027.1"/>
    <property type="molecule type" value="Genomic_DNA"/>
</dbReference>
<feature type="non-terminal residue" evidence="2">
    <location>
        <position position="444"/>
    </location>
</feature>
<reference evidence="2 3" key="1">
    <citation type="submission" date="2020-03" db="EMBL/GenBank/DDBJ databases">
        <title>Dissostichus mawsoni Genome sequencing and assembly.</title>
        <authorList>
            <person name="Park H."/>
        </authorList>
    </citation>
    <scope>NUCLEOTIDE SEQUENCE [LARGE SCALE GENOMIC DNA]</scope>
    <source>
        <strain evidence="2">DM0001</strain>
        <tissue evidence="2">Muscle</tissue>
    </source>
</reference>
<evidence type="ECO:0000259" key="1">
    <source>
        <dbReference type="PROSITE" id="PS51534"/>
    </source>
</evidence>
<evidence type="ECO:0000313" key="2">
    <source>
        <dbReference type="EMBL" id="KAF3845027.1"/>
    </source>
</evidence>
<dbReference type="GO" id="GO:0006959">
    <property type="term" value="P:humoral immune response"/>
    <property type="evidence" value="ECO:0007669"/>
    <property type="project" value="TreeGrafter"/>
</dbReference>
<proteinExistence type="predicted"/>
<dbReference type="InterPro" id="IPR013568">
    <property type="entry name" value="SEFIR_dom"/>
</dbReference>
<dbReference type="PANTHER" id="PTHR34257:SF4">
    <property type="entry name" value="ADAPTER PROTEIN CIKS"/>
    <property type="match status" value="1"/>
</dbReference>
<dbReference type="OrthoDB" id="6021171at2759"/>
<dbReference type="Pfam" id="PF08357">
    <property type="entry name" value="SEFIR"/>
    <property type="match status" value="1"/>
</dbReference>
<organism evidence="2 3">
    <name type="scientific">Dissostichus mawsoni</name>
    <name type="common">Antarctic cod</name>
    <dbReference type="NCBI Taxonomy" id="36200"/>
    <lineage>
        <taxon>Eukaryota</taxon>
        <taxon>Metazoa</taxon>
        <taxon>Chordata</taxon>
        <taxon>Craniata</taxon>
        <taxon>Vertebrata</taxon>
        <taxon>Euteleostomi</taxon>
        <taxon>Actinopterygii</taxon>
        <taxon>Neopterygii</taxon>
        <taxon>Teleostei</taxon>
        <taxon>Neoteleostei</taxon>
        <taxon>Acanthomorphata</taxon>
        <taxon>Eupercaria</taxon>
        <taxon>Perciformes</taxon>
        <taxon>Notothenioidei</taxon>
        <taxon>Nototheniidae</taxon>
        <taxon>Dissostichus</taxon>
    </lineage>
</organism>
<evidence type="ECO:0000313" key="3">
    <source>
        <dbReference type="Proteomes" id="UP000518266"/>
    </source>
</evidence>
<dbReference type="PROSITE" id="PS51534">
    <property type="entry name" value="SEFIR"/>
    <property type="match status" value="1"/>
</dbReference>
<feature type="domain" description="SEFIR" evidence="1">
    <location>
        <begin position="265"/>
        <end position="432"/>
    </location>
</feature>
<accession>A0A7J5Y8X8</accession>
<protein>
    <recommendedName>
        <fullName evidence="1">SEFIR domain-containing protein</fullName>
    </recommendedName>
</protein>
<keyword evidence="3" id="KW-1185">Reference proteome</keyword>
<dbReference type="GO" id="GO:0043123">
    <property type="term" value="P:positive regulation of canonical NF-kappaB signal transduction"/>
    <property type="evidence" value="ECO:0007669"/>
    <property type="project" value="TreeGrafter"/>
</dbReference>
<gene>
    <name evidence="2" type="ORF">F7725_008190</name>
</gene>
<dbReference type="PANTHER" id="PTHR34257">
    <property type="entry name" value="ADAPTER PROTEIN CIKS"/>
    <property type="match status" value="1"/>
</dbReference>
<comment type="caution">
    <text evidence="2">The sequence shown here is derived from an EMBL/GenBank/DDBJ whole genome shotgun (WGS) entry which is preliminary data.</text>
</comment>
<sequence>MEKSEEPPELKVFPITNKSEHFLQPLIPEVKVNQMFHANPHHNRFMPAHCMDADYYCQKGAIAVGQVNQNCGSRPSQKIEEQLLPDESPSSPPSCGDQSGGLESRLLLFGVGEDEYNSQLQSDEEDLELPCPLRSDDEWQHYQPPQPPHHYLHNYDPRHNMNIGYYQQQFNPYPGHRYPPQPCHHSAPYQHRGPWDDYQNWHRHPHHPMNSMVAQGGVSVNVPQFFVPRWRVSQVSVMNLSPAGEEPSVSHPQEKRRTISLPEECRNIFITYSSDISSEIVPFVDFLTKQGFRPAVRYFLSTQIDIFDDPIRRLDINKWKDSYLKDPSFLIIVAISQKYKEDIEGYVVDNHGLHTKYVHSMMQNEFIQQGSLNFRFIPLLFPNASQLLHIYTISLCTTEKHDYALSLQKHVPCWLQNTRVYRWPQDTEDLLLRLLREERYVPPP</sequence>
<dbReference type="Proteomes" id="UP000518266">
    <property type="component" value="Unassembled WGS sequence"/>
</dbReference>
<dbReference type="InterPro" id="IPR053047">
    <property type="entry name" value="E3_ubiq_ligase_TRAF3IP2"/>
</dbReference>
<dbReference type="AlphaFoldDB" id="A0A7J5Y8X8"/>